<proteinExistence type="inferred from homology"/>
<evidence type="ECO:0000259" key="9">
    <source>
        <dbReference type="PROSITE" id="PS50208"/>
    </source>
</evidence>
<accession>A0A8B8B252</accession>
<dbReference type="OrthoDB" id="10036020at2759"/>
<dbReference type="GO" id="GO:0003723">
    <property type="term" value="F:RNA binding"/>
    <property type="evidence" value="ECO:0007669"/>
    <property type="project" value="UniProtKB-UniRule"/>
</dbReference>
<keyword evidence="10" id="KW-1185">Reference proteome</keyword>
<dbReference type="PROSITE" id="PS50208">
    <property type="entry name" value="CASPASE_P20"/>
    <property type="match status" value="1"/>
</dbReference>
<keyword evidence="3" id="KW-0053">Apoptosis</keyword>
<dbReference type="Proteomes" id="UP000694844">
    <property type="component" value="Chromosome 8"/>
</dbReference>
<evidence type="ECO:0000256" key="5">
    <source>
        <dbReference type="PROSITE-ProRule" id="PRU00266"/>
    </source>
</evidence>
<dbReference type="InterPro" id="IPR015917">
    <property type="entry name" value="Pept_C14A"/>
</dbReference>
<dbReference type="InterPro" id="IPR029030">
    <property type="entry name" value="Caspase-like_dom_sf"/>
</dbReference>
<name>A0A8B8B252_CRAVI</name>
<evidence type="ECO:0000313" key="10">
    <source>
        <dbReference type="Proteomes" id="UP000694844"/>
    </source>
</evidence>
<evidence type="ECO:0000259" key="8">
    <source>
        <dbReference type="PROSITE" id="PS50207"/>
    </source>
</evidence>
<dbReference type="GO" id="GO:0006508">
    <property type="term" value="P:proteolysis"/>
    <property type="evidence" value="ECO:0007669"/>
    <property type="project" value="UniProtKB-KW"/>
</dbReference>
<dbReference type="Gene3D" id="3.30.160.20">
    <property type="match status" value="2"/>
</dbReference>
<dbReference type="PANTHER" id="PTHR47901:SF8">
    <property type="entry name" value="CASPASE-3"/>
    <property type="match status" value="1"/>
</dbReference>
<feature type="domain" description="DRBM" evidence="7">
    <location>
        <begin position="14"/>
        <end position="76"/>
    </location>
</feature>
<evidence type="ECO:0000256" key="4">
    <source>
        <dbReference type="ARBA" id="ARBA00022801"/>
    </source>
</evidence>
<dbReference type="CDD" id="cd00048">
    <property type="entry name" value="DSRM_SF"/>
    <property type="match status" value="1"/>
</dbReference>
<dbReference type="AlphaFoldDB" id="A0A8B8B252"/>
<feature type="domain" description="Caspase family p10" evidence="8">
    <location>
        <begin position="354"/>
        <end position="427"/>
    </location>
</feature>
<comment type="similarity">
    <text evidence="1 6">Belongs to the peptidase C14A family.</text>
</comment>
<dbReference type="RefSeq" id="XP_022297113.1">
    <property type="nucleotide sequence ID" value="XM_022441405.1"/>
</dbReference>
<dbReference type="GO" id="GO:0006915">
    <property type="term" value="P:apoptotic process"/>
    <property type="evidence" value="ECO:0007669"/>
    <property type="project" value="UniProtKB-KW"/>
</dbReference>
<dbReference type="PRINTS" id="PR00376">
    <property type="entry name" value="IL1BCENZYME"/>
</dbReference>
<keyword evidence="2" id="KW-0645">Protease</keyword>
<dbReference type="PROSITE" id="PS50207">
    <property type="entry name" value="CASPASE_P10"/>
    <property type="match status" value="1"/>
</dbReference>
<dbReference type="SMART" id="SM00358">
    <property type="entry name" value="DSRM"/>
    <property type="match status" value="2"/>
</dbReference>
<protein>
    <submittedName>
        <fullName evidence="11">Caspase-14-like isoform X1</fullName>
    </submittedName>
</protein>
<dbReference type="InterPro" id="IPR001309">
    <property type="entry name" value="Pept_C14_p20"/>
</dbReference>
<evidence type="ECO:0000256" key="2">
    <source>
        <dbReference type="ARBA" id="ARBA00022670"/>
    </source>
</evidence>
<gene>
    <name evidence="11" type="primary">LOC111106653</name>
</gene>
<dbReference type="GeneID" id="111106653"/>
<dbReference type="SMART" id="SM00115">
    <property type="entry name" value="CASc"/>
    <property type="match status" value="1"/>
</dbReference>
<evidence type="ECO:0000256" key="1">
    <source>
        <dbReference type="ARBA" id="ARBA00010134"/>
    </source>
</evidence>
<reference evidence="11" key="1">
    <citation type="submission" date="2025-08" db="UniProtKB">
        <authorList>
            <consortium name="RefSeq"/>
        </authorList>
    </citation>
    <scope>IDENTIFICATION</scope>
    <source>
        <tissue evidence="11">Whole sample</tissue>
    </source>
</reference>
<dbReference type="SUPFAM" id="SSF52129">
    <property type="entry name" value="Caspase-like"/>
    <property type="match status" value="1"/>
</dbReference>
<dbReference type="GO" id="GO:0004197">
    <property type="term" value="F:cysteine-type endopeptidase activity"/>
    <property type="evidence" value="ECO:0007669"/>
    <property type="project" value="InterPro"/>
</dbReference>
<dbReference type="SUPFAM" id="SSF54768">
    <property type="entry name" value="dsRNA-binding domain-like"/>
    <property type="match status" value="2"/>
</dbReference>
<dbReference type="PROSITE" id="PS50137">
    <property type="entry name" value="DS_RBD"/>
    <property type="match status" value="2"/>
</dbReference>
<keyword evidence="5" id="KW-0694">RNA-binding</keyword>
<evidence type="ECO:0000256" key="6">
    <source>
        <dbReference type="RuleBase" id="RU003971"/>
    </source>
</evidence>
<keyword evidence="4" id="KW-0378">Hydrolase</keyword>
<evidence type="ECO:0000313" key="11">
    <source>
        <dbReference type="RefSeq" id="XP_022297113.1"/>
    </source>
</evidence>
<dbReference type="Pfam" id="PF00656">
    <property type="entry name" value="Peptidase_C14"/>
    <property type="match status" value="1"/>
</dbReference>
<dbReference type="InterPro" id="IPR011600">
    <property type="entry name" value="Pept_C14_caspase"/>
</dbReference>
<sequence>MAEQSDSTTKAPKSSYKQLDELAQKHRVAVKCEYETHVEGFKALLRLGEETYIGIGSNKTSAKDHAAEAALEIWSVKSTPEKKPQEKTPVTTLNEYCQKYKIISSYEELDQDGELFACQLTLIYKKENGVNGEEEVYKGTGKSKKEAKHDSAFNALQRSYILQSVRGETVAPLSSRCYERKPAQSGYVLIVYFTKERKWAEKDETNIKEFMENVLRFQCDVVKDPTKDQLMRLLEGTADHLNRSSRNYYCFTLFIMGHGSSFGINTADKGKKKTISVEDILSHFKNDKIPEFTGKPKAFFIQCCRGGEHQETVVQPDDDRDDENDKVQVPTDGDVYIAHATTEEHEVWLMNTRYKSYRHKAVGSVFIYNCMNIFEKNYSSMHIEEMMIDVRAVIALDPRWQRTKDSKLIAQMPCSWSTLTKRFYLIPACNI</sequence>
<feature type="domain" description="Caspase family p20" evidence="9">
    <location>
        <begin position="215"/>
        <end position="308"/>
    </location>
</feature>
<dbReference type="Pfam" id="PF00035">
    <property type="entry name" value="dsrm"/>
    <property type="match status" value="2"/>
</dbReference>
<evidence type="ECO:0000256" key="3">
    <source>
        <dbReference type="ARBA" id="ARBA00022703"/>
    </source>
</evidence>
<dbReference type="Gene3D" id="3.40.50.1460">
    <property type="match status" value="1"/>
</dbReference>
<evidence type="ECO:0000259" key="7">
    <source>
        <dbReference type="PROSITE" id="PS50137"/>
    </source>
</evidence>
<feature type="domain" description="DRBM" evidence="7">
    <location>
        <begin position="88"/>
        <end position="161"/>
    </location>
</feature>
<dbReference type="InterPro" id="IPR002138">
    <property type="entry name" value="Pept_C14_p10"/>
</dbReference>
<dbReference type="PANTHER" id="PTHR47901">
    <property type="entry name" value="CASPASE RECRUITMENT DOMAIN-CONTAINING PROTEIN 18"/>
    <property type="match status" value="1"/>
</dbReference>
<organism evidence="10 11">
    <name type="scientific">Crassostrea virginica</name>
    <name type="common">Eastern oyster</name>
    <dbReference type="NCBI Taxonomy" id="6565"/>
    <lineage>
        <taxon>Eukaryota</taxon>
        <taxon>Metazoa</taxon>
        <taxon>Spiralia</taxon>
        <taxon>Lophotrochozoa</taxon>
        <taxon>Mollusca</taxon>
        <taxon>Bivalvia</taxon>
        <taxon>Autobranchia</taxon>
        <taxon>Pteriomorphia</taxon>
        <taxon>Ostreida</taxon>
        <taxon>Ostreoidea</taxon>
        <taxon>Ostreidae</taxon>
        <taxon>Crassostrea</taxon>
    </lineage>
</organism>
<dbReference type="InterPro" id="IPR002398">
    <property type="entry name" value="Pept_C14"/>
</dbReference>
<dbReference type="InterPro" id="IPR014720">
    <property type="entry name" value="dsRBD_dom"/>
</dbReference>
<dbReference type="KEGG" id="cvn:111106653"/>